<protein>
    <recommendedName>
        <fullName evidence="10">Ig-like domain-containing protein</fullName>
    </recommendedName>
</protein>
<sequence>MRNLILVLLLLFSTLILRVEQPVPQGVPVVAAPGSDITLGCFFPHSETDVLYNLIVVWRRGDTEMVHSYKQQKDKLEKQSAAYRGRTRLYPDQLAAGNASLRLTGVQASDHGEYTCAGANEQGPLPDGDSPYEEPQLAIQTTCDSIVLTFRSALGFPEPTVLWKIETGSDITNQSNTTLDLKDRVRYEVLSKMVLKPSDTQTVTFELMLGLLNQTFSRSVTLHPLPECCGKQAESRSRLALLVSILLIGLAFGCFISVFMYKKLRMSRDAGKGDVPQSAHDAEEEESL</sequence>
<dbReference type="PANTHER" id="PTHR24100:SF145">
    <property type="entry name" value="CD276 ANTIGEN"/>
    <property type="match status" value="1"/>
</dbReference>
<evidence type="ECO:0000259" key="10">
    <source>
        <dbReference type="PROSITE" id="PS50835"/>
    </source>
</evidence>
<evidence type="ECO:0000256" key="3">
    <source>
        <dbReference type="ARBA" id="ARBA00023136"/>
    </source>
</evidence>
<dbReference type="InterPro" id="IPR007110">
    <property type="entry name" value="Ig-like_dom"/>
</dbReference>
<dbReference type="SMART" id="SM00409">
    <property type="entry name" value="IG"/>
    <property type="match status" value="1"/>
</dbReference>
<dbReference type="GO" id="GO:0005102">
    <property type="term" value="F:signaling receptor binding"/>
    <property type="evidence" value="ECO:0007669"/>
    <property type="project" value="TreeGrafter"/>
</dbReference>
<keyword evidence="2 9" id="KW-0732">Signal</keyword>
<dbReference type="FunFam" id="2.60.40.10:FF:000142">
    <property type="entry name" value="V-set domain-containing T-cell activation inhibitor 1"/>
    <property type="match status" value="1"/>
</dbReference>
<dbReference type="InterPro" id="IPR036179">
    <property type="entry name" value="Ig-like_dom_sf"/>
</dbReference>
<dbReference type="InterPro" id="IPR003599">
    <property type="entry name" value="Ig_sub"/>
</dbReference>
<comment type="caution">
    <text evidence="11">The sequence shown here is derived from an EMBL/GenBank/DDBJ whole genome shotgun (WGS) entry which is preliminary data.</text>
</comment>
<dbReference type="InterPro" id="IPR050504">
    <property type="entry name" value="IgSF_BTN/MOG"/>
</dbReference>
<name>A0A9Q1IAT8_SYNKA</name>
<dbReference type="InterPro" id="IPR013106">
    <property type="entry name" value="Ig_V-set"/>
</dbReference>
<dbReference type="EMBL" id="JAINUF010000024">
    <property type="protein sequence ID" value="KAJ8332866.1"/>
    <property type="molecule type" value="Genomic_DNA"/>
</dbReference>
<dbReference type="GO" id="GO:1903037">
    <property type="term" value="P:regulation of leukocyte cell-cell adhesion"/>
    <property type="evidence" value="ECO:0007669"/>
    <property type="project" value="UniProtKB-ARBA"/>
</dbReference>
<feature type="signal peptide" evidence="9">
    <location>
        <begin position="1"/>
        <end position="18"/>
    </location>
</feature>
<dbReference type="AlphaFoldDB" id="A0A9Q1IAT8"/>
<dbReference type="PANTHER" id="PTHR24100">
    <property type="entry name" value="BUTYROPHILIN"/>
    <property type="match status" value="1"/>
</dbReference>
<evidence type="ECO:0000256" key="7">
    <source>
        <dbReference type="SAM" id="MobiDB-lite"/>
    </source>
</evidence>
<evidence type="ECO:0000256" key="5">
    <source>
        <dbReference type="ARBA" id="ARBA00023180"/>
    </source>
</evidence>
<evidence type="ECO:0000256" key="6">
    <source>
        <dbReference type="ARBA" id="ARBA00023319"/>
    </source>
</evidence>
<keyword evidence="4" id="KW-1015">Disulfide bond</keyword>
<evidence type="ECO:0000256" key="1">
    <source>
        <dbReference type="ARBA" id="ARBA00004370"/>
    </source>
</evidence>
<dbReference type="Pfam" id="PF07686">
    <property type="entry name" value="V-set"/>
    <property type="match status" value="1"/>
</dbReference>
<feature type="domain" description="Ig-like" evidence="10">
    <location>
        <begin position="24"/>
        <end position="138"/>
    </location>
</feature>
<comment type="subcellular location">
    <subcellularLocation>
        <location evidence="1">Membrane</location>
    </subcellularLocation>
</comment>
<accession>A0A9Q1IAT8</accession>
<dbReference type="GO" id="GO:0001817">
    <property type="term" value="P:regulation of cytokine production"/>
    <property type="evidence" value="ECO:0007669"/>
    <property type="project" value="TreeGrafter"/>
</dbReference>
<keyword evidence="3 8" id="KW-0472">Membrane</keyword>
<keyword evidence="12" id="KW-1185">Reference proteome</keyword>
<keyword evidence="6" id="KW-0393">Immunoglobulin domain</keyword>
<feature type="chain" id="PRO_5040332807" description="Ig-like domain-containing protein" evidence="9">
    <location>
        <begin position="19"/>
        <end position="288"/>
    </location>
</feature>
<keyword evidence="5" id="KW-0325">Glycoprotein</keyword>
<dbReference type="PROSITE" id="PS50835">
    <property type="entry name" value="IG_LIKE"/>
    <property type="match status" value="1"/>
</dbReference>
<dbReference type="GO" id="GO:0050852">
    <property type="term" value="P:T cell receptor signaling pathway"/>
    <property type="evidence" value="ECO:0007669"/>
    <property type="project" value="TreeGrafter"/>
</dbReference>
<feature type="region of interest" description="Disordered" evidence="7">
    <location>
        <begin position="114"/>
        <end position="134"/>
    </location>
</feature>
<gene>
    <name evidence="11" type="ORF">SKAU_G00417620</name>
</gene>
<dbReference type="Gene3D" id="2.60.40.10">
    <property type="entry name" value="Immunoglobulins"/>
    <property type="match status" value="2"/>
</dbReference>
<feature type="transmembrane region" description="Helical" evidence="8">
    <location>
        <begin position="239"/>
        <end position="261"/>
    </location>
</feature>
<evidence type="ECO:0000256" key="2">
    <source>
        <dbReference type="ARBA" id="ARBA00022729"/>
    </source>
</evidence>
<dbReference type="GO" id="GO:0050863">
    <property type="term" value="P:regulation of T cell activation"/>
    <property type="evidence" value="ECO:0007669"/>
    <property type="project" value="UniProtKB-ARBA"/>
</dbReference>
<dbReference type="GO" id="GO:0009897">
    <property type="term" value="C:external side of plasma membrane"/>
    <property type="evidence" value="ECO:0007669"/>
    <property type="project" value="TreeGrafter"/>
</dbReference>
<evidence type="ECO:0000256" key="8">
    <source>
        <dbReference type="SAM" id="Phobius"/>
    </source>
</evidence>
<dbReference type="SUPFAM" id="SSF48726">
    <property type="entry name" value="Immunoglobulin"/>
    <property type="match status" value="1"/>
</dbReference>
<dbReference type="Proteomes" id="UP001152622">
    <property type="component" value="Chromosome 24"/>
</dbReference>
<proteinExistence type="predicted"/>
<organism evidence="11 12">
    <name type="scientific">Synaphobranchus kaupii</name>
    <name type="common">Kaup's arrowtooth eel</name>
    <dbReference type="NCBI Taxonomy" id="118154"/>
    <lineage>
        <taxon>Eukaryota</taxon>
        <taxon>Metazoa</taxon>
        <taxon>Chordata</taxon>
        <taxon>Craniata</taxon>
        <taxon>Vertebrata</taxon>
        <taxon>Euteleostomi</taxon>
        <taxon>Actinopterygii</taxon>
        <taxon>Neopterygii</taxon>
        <taxon>Teleostei</taxon>
        <taxon>Anguilliformes</taxon>
        <taxon>Synaphobranchidae</taxon>
        <taxon>Synaphobranchus</taxon>
    </lineage>
</organism>
<evidence type="ECO:0000256" key="9">
    <source>
        <dbReference type="SAM" id="SignalP"/>
    </source>
</evidence>
<keyword evidence="8" id="KW-1133">Transmembrane helix</keyword>
<dbReference type="InterPro" id="IPR013783">
    <property type="entry name" value="Ig-like_fold"/>
</dbReference>
<reference evidence="11" key="1">
    <citation type="journal article" date="2023" name="Science">
        <title>Genome structures resolve the early diversification of teleost fishes.</title>
        <authorList>
            <person name="Parey E."/>
            <person name="Louis A."/>
            <person name="Montfort J."/>
            <person name="Bouchez O."/>
            <person name="Roques C."/>
            <person name="Iampietro C."/>
            <person name="Lluch J."/>
            <person name="Castinel A."/>
            <person name="Donnadieu C."/>
            <person name="Desvignes T."/>
            <person name="Floi Bucao C."/>
            <person name="Jouanno E."/>
            <person name="Wen M."/>
            <person name="Mejri S."/>
            <person name="Dirks R."/>
            <person name="Jansen H."/>
            <person name="Henkel C."/>
            <person name="Chen W.J."/>
            <person name="Zahm M."/>
            <person name="Cabau C."/>
            <person name="Klopp C."/>
            <person name="Thompson A.W."/>
            <person name="Robinson-Rechavi M."/>
            <person name="Braasch I."/>
            <person name="Lecointre G."/>
            <person name="Bobe J."/>
            <person name="Postlethwait J.H."/>
            <person name="Berthelot C."/>
            <person name="Roest Crollius H."/>
            <person name="Guiguen Y."/>
        </authorList>
    </citation>
    <scope>NUCLEOTIDE SEQUENCE</scope>
    <source>
        <strain evidence="11">WJC10195</strain>
    </source>
</reference>
<evidence type="ECO:0000313" key="11">
    <source>
        <dbReference type="EMBL" id="KAJ8332866.1"/>
    </source>
</evidence>
<evidence type="ECO:0000313" key="12">
    <source>
        <dbReference type="Proteomes" id="UP001152622"/>
    </source>
</evidence>
<evidence type="ECO:0000256" key="4">
    <source>
        <dbReference type="ARBA" id="ARBA00023157"/>
    </source>
</evidence>
<keyword evidence="8" id="KW-0812">Transmembrane</keyword>
<dbReference type="OrthoDB" id="9983389at2759"/>